<keyword evidence="3" id="KW-1185">Reference proteome</keyword>
<dbReference type="Proteomes" id="UP000003423">
    <property type="component" value="Unassembled WGS sequence"/>
</dbReference>
<keyword evidence="1" id="KW-0812">Transmembrane</keyword>
<accession>I3D232</accession>
<dbReference type="RefSeq" id="WP_008299789.1">
    <property type="nucleotide sequence ID" value="NZ_AEXL02000098.1"/>
</dbReference>
<dbReference type="AlphaFoldDB" id="I3D232"/>
<evidence type="ECO:0000313" key="3">
    <source>
        <dbReference type="Proteomes" id="UP000003423"/>
    </source>
</evidence>
<keyword evidence="1" id="KW-0472">Membrane</keyword>
<comment type="caution">
    <text evidence="2">The sequence shown here is derived from an EMBL/GenBank/DDBJ whole genome shotgun (WGS) entry which is preliminary data.</text>
</comment>
<feature type="transmembrane region" description="Helical" evidence="1">
    <location>
        <begin position="117"/>
        <end position="137"/>
    </location>
</feature>
<reference evidence="2 3" key="1">
    <citation type="journal article" date="2012" name="J. Bacteriol.">
        <title>Genome sequence of "Candidatus Nitrosopumilus salaria" BD31, an ammonia-oxidizing archaeon from the San Francisco Bay estuary.</title>
        <authorList>
            <person name="Mosier A.C."/>
            <person name="Allen E.E."/>
            <person name="Kim M."/>
            <person name="Ferriera S."/>
            <person name="Francis C.A."/>
        </authorList>
    </citation>
    <scope>NUCLEOTIDE SEQUENCE [LARGE SCALE GENOMIC DNA]</scope>
    <source>
        <strain evidence="2 3">BD31</strain>
    </source>
</reference>
<feature type="transmembrane region" description="Helical" evidence="1">
    <location>
        <begin position="144"/>
        <end position="164"/>
    </location>
</feature>
<organism evidence="2 3">
    <name type="scientific">Candidatus Nitrosopumilus salarius BD31</name>
    <dbReference type="NCBI Taxonomy" id="859350"/>
    <lineage>
        <taxon>Archaea</taxon>
        <taxon>Nitrososphaerota</taxon>
        <taxon>Nitrososphaeria</taxon>
        <taxon>Nitrosopumilales</taxon>
        <taxon>Nitrosopumilaceae</taxon>
        <taxon>Nitrosopumilus</taxon>
    </lineage>
</organism>
<feature type="transmembrane region" description="Helical" evidence="1">
    <location>
        <begin position="28"/>
        <end position="47"/>
    </location>
</feature>
<protein>
    <submittedName>
        <fullName evidence="2">Uncharacterized protein</fullName>
    </submittedName>
</protein>
<evidence type="ECO:0000313" key="2">
    <source>
        <dbReference type="EMBL" id="EIJ65775.1"/>
    </source>
</evidence>
<proteinExistence type="predicted"/>
<name>I3D232_9ARCH</name>
<dbReference type="EMBL" id="AEXL02000098">
    <property type="protein sequence ID" value="EIJ65775.1"/>
    <property type="molecule type" value="Genomic_DNA"/>
</dbReference>
<gene>
    <name evidence="2" type="ORF">BD31_I0846</name>
</gene>
<feature type="transmembrane region" description="Helical" evidence="1">
    <location>
        <begin position="52"/>
        <end position="72"/>
    </location>
</feature>
<keyword evidence="1" id="KW-1133">Transmembrane helix</keyword>
<dbReference type="PATRIC" id="fig|859350.6.peg.1225"/>
<evidence type="ECO:0000256" key="1">
    <source>
        <dbReference type="SAM" id="Phobius"/>
    </source>
</evidence>
<sequence>MAEEPTRKDFLIKMYESSWNNVSRAEDSLWKIFAAYTALFAGLGIAIDTIGVFGFLFIMTIFSFAGVISSLITNSWFVRNMGIISNIEKEFLEFTDTEVIPKIWMSGKVSFLNRENWWITIALFFAVIVGIHIILLSELTWEEFVKLITLDVVGLIFVGGYWIYLTKAQNDFENQAPGKTIT</sequence>